<protein>
    <submittedName>
        <fullName evidence="9">Outer membrane efflux protein</fullName>
    </submittedName>
</protein>
<dbReference type="RefSeq" id="WP_145284167.1">
    <property type="nucleotide sequence ID" value="NZ_CP036318.1"/>
</dbReference>
<keyword evidence="8" id="KW-0175">Coiled coil</keyword>
<keyword evidence="4" id="KW-1134">Transmembrane beta strand</keyword>
<feature type="coiled-coil region" evidence="8">
    <location>
        <begin position="320"/>
        <end position="347"/>
    </location>
</feature>
<comment type="similarity">
    <text evidence="2">Belongs to the outer membrane factor (OMF) (TC 1.B.17) family.</text>
</comment>
<sequence>MTSVHLPQLHILIVTLAIFVSGTGNVNAQTDAPATRLLLPRVNTLSAAPARQPITATTSQMLAAWASDTGPLASLPHPAVAPAIPPIGQIEWWVAPTSTPLRHASHTIPVDLMMLFSLTVQHSARVQAVAQTPWISGTQIEQARGVYDPLIYSDSDLNSTSDPVENTLTTGGPPRLEDELLGTEAGLRGQTESGGSYGFGQSIGHKNSNSTFFLPNNQGSAGLFANWSQPLLQGRHIDANRSLILTAQFDTAAAQAKYTDAILTQLFDVANAYWSLYVERANLLIRQRHLDRAQRIAEQLKHRQSLDSVRSQVLRAQAAVANRRAELSLAEANIKNQESRLRSLVNAPSFSESGQAELLPTQPAVIVPVDFNIESEVAVAIQRRPEILELHELVNATQVRLNLAQDQTRPQLNLVLQGQLAGRQGSSDIAGAWANQFTDGRPGFGGGLQYLLPYRNRTAHSLVRQRQYELTQLTMLIREKTGNIRAEVEISIRNLRASHAAAISRRESLAAVQAEIKYLEDRWQLLGNDPRLGQLQLDDLLNGQDRLLREELALLQSITQYNRSLIEVQRATGALVSFSHPGGN</sequence>
<dbReference type="GO" id="GO:0015288">
    <property type="term" value="F:porin activity"/>
    <property type="evidence" value="ECO:0007669"/>
    <property type="project" value="TreeGrafter"/>
</dbReference>
<dbReference type="GO" id="GO:1990281">
    <property type="term" value="C:efflux pump complex"/>
    <property type="evidence" value="ECO:0007669"/>
    <property type="project" value="TreeGrafter"/>
</dbReference>
<gene>
    <name evidence="9" type="ORF">Mal33_20760</name>
</gene>
<organism evidence="9 10">
    <name type="scientific">Rosistilla oblonga</name>
    <dbReference type="NCBI Taxonomy" id="2527990"/>
    <lineage>
        <taxon>Bacteria</taxon>
        <taxon>Pseudomonadati</taxon>
        <taxon>Planctomycetota</taxon>
        <taxon>Planctomycetia</taxon>
        <taxon>Pirellulales</taxon>
        <taxon>Pirellulaceae</taxon>
        <taxon>Rosistilla</taxon>
    </lineage>
</organism>
<keyword evidence="7" id="KW-0998">Cell outer membrane</keyword>
<dbReference type="PANTHER" id="PTHR30026:SF23">
    <property type="entry name" value="TO APRF-PUTATIVE OUTER MEMBRANE EFFLUX PROTEIN OR SECRETED ALKALINE PHOSPHATASE-RELATED"/>
    <property type="match status" value="1"/>
</dbReference>
<keyword evidence="5" id="KW-0812">Transmembrane</keyword>
<dbReference type="InterPro" id="IPR051906">
    <property type="entry name" value="TolC-like"/>
</dbReference>
<evidence type="ECO:0000256" key="7">
    <source>
        <dbReference type="ARBA" id="ARBA00023237"/>
    </source>
</evidence>
<keyword evidence="6" id="KW-0472">Membrane</keyword>
<dbReference type="Pfam" id="PF02321">
    <property type="entry name" value="OEP"/>
    <property type="match status" value="1"/>
</dbReference>
<comment type="subcellular location">
    <subcellularLocation>
        <location evidence="1">Cell outer membrane</location>
    </subcellularLocation>
</comment>
<dbReference type="GO" id="GO:0015562">
    <property type="term" value="F:efflux transmembrane transporter activity"/>
    <property type="evidence" value="ECO:0007669"/>
    <property type="project" value="InterPro"/>
</dbReference>
<accession>A0A518ISM5</accession>
<evidence type="ECO:0000256" key="8">
    <source>
        <dbReference type="SAM" id="Coils"/>
    </source>
</evidence>
<reference evidence="9 10" key="1">
    <citation type="submission" date="2019-02" db="EMBL/GenBank/DDBJ databases">
        <title>Deep-cultivation of Planctomycetes and their phenomic and genomic characterization uncovers novel biology.</title>
        <authorList>
            <person name="Wiegand S."/>
            <person name="Jogler M."/>
            <person name="Boedeker C."/>
            <person name="Pinto D."/>
            <person name="Vollmers J."/>
            <person name="Rivas-Marin E."/>
            <person name="Kohn T."/>
            <person name="Peeters S.H."/>
            <person name="Heuer A."/>
            <person name="Rast P."/>
            <person name="Oberbeckmann S."/>
            <person name="Bunk B."/>
            <person name="Jeske O."/>
            <person name="Meyerdierks A."/>
            <person name="Storesund J.E."/>
            <person name="Kallscheuer N."/>
            <person name="Luecker S."/>
            <person name="Lage O.M."/>
            <person name="Pohl T."/>
            <person name="Merkel B.J."/>
            <person name="Hornburger P."/>
            <person name="Mueller R.-W."/>
            <person name="Bruemmer F."/>
            <person name="Labrenz M."/>
            <person name="Spormann A.M."/>
            <person name="Op den Camp H."/>
            <person name="Overmann J."/>
            <person name="Amann R."/>
            <person name="Jetten M.S.M."/>
            <person name="Mascher T."/>
            <person name="Medema M.H."/>
            <person name="Devos D.P."/>
            <person name="Kaster A.-K."/>
            <person name="Ovreas L."/>
            <person name="Rohde M."/>
            <person name="Galperin M.Y."/>
            <person name="Jogler C."/>
        </authorList>
    </citation>
    <scope>NUCLEOTIDE SEQUENCE [LARGE SCALE GENOMIC DNA]</scope>
    <source>
        <strain evidence="9 10">Mal33</strain>
    </source>
</reference>
<proteinExistence type="inferred from homology"/>
<evidence type="ECO:0000256" key="1">
    <source>
        <dbReference type="ARBA" id="ARBA00004442"/>
    </source>
</evidence>
<dbReference type="InterPro" id="IPR003423">
    <property type="entry name" value="OMP_efflux"/>
</dbReference>
<evidence type="ECO:0000256" key="3">
    <source>
        <dbReference type="ARBA" id="ARBA00022448"/>
    </source>
</evidence>
<dbReference type="AlphaFoldDB" id="A0A518ISM5"/>
<dbReference type="PANTHER" id="PTHR30026">
    <property type="entry name" value="OUTER MEMBRANE PROTEIN TOLC"/>
    <property type="match status" value="1"/>
</dbReference>
<evidence type="ECO:0000313" key="9">
    <source>
        <dbReference type="EMBL" id="QDV56097.1"/>
    </source>
</evidence>
<dbReference type="Proteomes" id="UP000316770">
    <property type="component" value="Chromosome"/>
</dbReference>
<dbReference type="GO" id="GO:0009279">
    <property type="term" value="C:cell outer membrane"/>
    <property type="evidence" value="ECO:0007669"/>
    <property type="project" value="UniProtKB-SubCell"/>
</dbReference>
<evidence type="ECO:0000256" key="2">
    <source>
        <dbReference type="ARBA" id="ARBA00007613"/>
    </source>
</evidence>
<name>A0A518ISM5_9BACT</name>
<dbReference type="SUPFAM" id="SSF56954">
    <property type="entry name" value="Outer membrane efflux proteins (OEP)"/>
    <property type="match status" value="1"/>
</dbReference>
<evidence type="ECO:0000256" key="6">
    <source>
        <dbReference type="ARBA" id="ARBA00023136"/>
    </source>
</evidence>
<keyword evidence="10" id="KW-1185">Reference proteome</keyword>
<evidence type="ECO:0000256" key="4">
    <source>
        <dbReference type="ARBA" id="ARBA00022452"/>
    </source>
</evidence>
<evidence type="ECO:0000313" key="10">
    <source>
        <dbReference type="Proteomes" id="UP000316770"/>
    </source>
</evidence>
<keyword evidence="3" id="KW-0813">Transport</keyword>
<evidence type="ECO:0000256" key="5">
    <source>
        <dbReference type="ARBA" id="ARBA00022692"/>
    </source>
</evidence>
<dbReference type="EMBL" id="CP036318">
    <property type="protein sequence ID" value="QDV56097.1"/>
    <property type="molecule type" value="Genomic_DNA"/>
</dbReference>
<dbReference type="Gene3D" id="1.20.1600.10">
    <property type="entry name" value="Outer membrane efflux proteins (OEP)"/>
    <property type="match status" value="1"/>
</dbReference>